<comment type="subcellular location">
    <subcellularLocation>
        <location evidence="1">Nucleus</location>
    </subcellularLocation>
</comment>
<feature type="region of interest" description="Disordered" evidence="6">
    <location>
        <begin position="472"/>
        <end position="576"/>
    </location>
</feature>
<evidence type="ECO:0000256" key="4">
    <source>
        <dbReference type="ARBA" id="ARBA00023163"/>
    </source>
</evidence>
<protein>
    <recommendedName>
        <fullName evidence="7">Velvet domain-containing protein</fullName>
    </recommendedName>
</protein>
<feature type="compositionally biased region" description="Low complexity" evidence="6">
    <location>
        <begin position="35"/>
        <end position="44"/>
    </location>
</feature>
<feature type="compositionally biased region" description="Basic and acidic residues" evidence="6">
    <location>
        <begin position="314"/>
        <end position="337"/>
    </location>
</feature>
<feature type="compositionally biased region" description="Low complexity" evidence="6">
    <location>
        <begin position="628"/>
        <end position="641"/>
    </location>
</feature>
<feature type="region of interest" description="Disordered" evidence="6">
    <location>
        <begin position="426"/>
        <end position="460"/>
    </location>
</feature>
<feature type="compositionally biased region" description="Polar residues" evidence="6">
    <location>
        <begin position="447"/>
        <end position="456"/>
    </location>
</feature>
<dbReference type="PANTHER" id="PTHR33572:SF18">
    <property type="entry name" value="SPORE DEVELOPMENT REGULATOR VOSA"/>
    <property type="match status" value="1"/>
</dbReference>
<evidence type="ECO:0000259" key="7">
    <source>
        <dbReference type="PROSITE" id="PS51821"/>
    </source>
</evidence>
<feature type="compositionally biased region" description="Polar residues" evidence="6">
    <location>
        <begin position="532"/>
        <end position="563"/>
    </location>
</feature>
<dbReference type="InterPro" id="IPR037525">
    <property type="entry name" value="Velvet_dom"/>
</dbReference>
<dbReference type="EMBL" id="HG529603">
    <property type="protein sequence ID" value="CDI54086.1"/>
    <property type="molecule type" value="Genomic_DNA"/>
</dbReference>
<feature type="region of interest" description="Disordered" evidence="6">
    <location>
        <begin position="1"/>
        <end position="116"/>
    </location>
</feature>
<dbReference type="AlphaFoldDB" id="A0A077R4T0"/>
<dbReference type="PANTHER" id="PTHR33572">
    <property type="entry name" value="SPORE DEVELOPMENT REGULATOR VOSA"/>
    <property type="match status" value="1"/>
</dbReference>
<feature type="region of interest" description="Disordered" evidence="6">
    <location>
        <begin position="314"/>
        <end position="374"/>
    </location>
</feature>
<dbReference type="PROSITE" id="PS51821">
    <property type="entry name" value="VELVET"/>
    <property type="match status" value="1"/>
</dbReference>
<keyword evidence="2" id="KW-0749">Sporulation</keyword>
<dbReference type="Pfam" id="PF11754">
    <property type="entry name" value="Velvet"/>
    <property type="match status" value="1"/>
</dbReference>
<feature type="compositionally biased region" description="Polar residues" evidence="6">
    <location>
        <begin position="338"/>
        <end position="347"/>
    </location>
</feature>
<dbReference type="Gene3D" id="2.60.40.3960">
    <property type="entry name" value="Velvet domain"/>
    <property type="match status" value="1"/>
</dbReference>
<feature type="compositionally biased region" description="Basic residues" evidence="6">
    <location>
        <begin position="86"/>
        <end position="97"/>
    </location>
</feature>
<evidence type="ECO:0000256" key="5">
    <source>
        <dbReference type="ARBA" id="ARBA00023242"/>
    </source>
</evidence>
<sequence length="669" mass="74197">MDDDRYFHNRGNFARSSAAPSDVSISYAQRRQHNDSYSHNQQQQYHKKQQLGFRTSESEPNNWDSNTVASWRSPPTHAALDAPGPSRHHSQQHVTHRSRPENSPHPSPSSQTTLSSHSEWLILPSVSHALGMYGDKRRTEPRFSLVIRQQPRRGLAIGNSQMSLRTARSVPIDPPPVCELLIDRSGDEQLLSLPEIFIRAQLVRGDSPMEECLPDARRIEPLVGDTLQSPFNSRIDTREDQSFFVFKELGVRGAGVYKLRFDLFDRIGLRIFKITSVYSDAFEVQERRKHPGLCASSALMDALVDRGMKYKLRKANDKQNPKKRKSPEDFHYGDERSISGTRRQSYATEERSSRHFVRGLGSSSIPTYGDRPQQVVRPIPHRTHSGERINTVTAAAVEDRREFSQMLPSFNNTVGAGVYVASPSQGYQGSRLSPPLRIGDGKAPQLPSLSRPSGTQPLRPYLLPQLHLSSQHLPAPQQLSRSQWGAAPQEAQNNRARQNSNGARLSHMTGDAKRPSLELRLSSSSVSTSYSTGREASASGSNTTPGSSVTENNTPFSFTTTSGLKPLFDGQDRQSSSSNAFGLGALGKFEVDSANSHLNSISKITNQGRRDESNNNSTDRQLIPPPSSSSSSSLSSSPSNSMQNRPTLPPISFLYNPIQTLQLRSSSNH</sequence>
<feature type="compositionally biased region" description="Polar residues" evidence="6">
    <location>
        <begin position="490"/>
        <end position="503"/>
    </location>
</feature>
<feature type="compositionally biased region" description="Polar residues" evidence="6">
    <location>
        <begin position="52"/>
        <end position="70"/>
    </location>
</feature>
<dbReference type="InterPro" id="IPR038491">
    <property type="entry name" value="Velvet_dom_sf"/>
</dbReference>
<evidence type="ECO:0000256" key="2">
    <source>
        <dbReference type="ARBA" id="ARBA00022969"/>
    </source>
</evidence>
<dbReference type="InterPro" id="IPR021740">
    <property type="entry name" value="Velvet"/>
</dbReference>
<organism evidence="8">
    <name type="scientific">Melanopsichium pennsylvanicum 4</name>
    <dbReference type="NCBI Taxonomy" id="1398559"/>
    <lineage>
        <taxon>Eukaryota</taxon>
        <taxon>Fungi</taxon>
        <taxon>Dikarya</taxon>
        <taxon>Basidiomycota</taxon>
        <taxon>Ustilaginomycotina</taxon>
        <taxon>Ustilaginomycetes</taxon>
        <taxon>Ustilaginales</taxon>
        <taxon>Ustilaginaceae</taxon>
        <taxon>Melanopsichium</taxon>
    </lineage>
</organism>
<keyword evidence="3" id="KW-0805">Transcription regulation</keyword>
<feature type="domain" description="Velvet" evidence="7">
    <location>
        <begin position="138"/>
        <end position="313"/>
    </location>
</feature>
<reference evidence="8" key="1">
    <citation type="journal article" date="2014" name="Genome Biol. Evol.">
        <title>Gene Loss Rather Than Gene Gain Is Associated with a Host Jump from Monocots to Dicots in the Smut Fungus Melanopsichium pennsylvanicum.</title>
        <authorList>
            <person name="Sharma R."/>
            <person name="Mishra B."/>
            <person name="Runge F."/>
            <person name="Thines M."/>
        </authorList>
    </citation>
    <scope>NUCLEOTIDE SEQUENCE</scope>
    <source>
        <strain evidence="8">4</strain>
    </source>
</reference>
<evidence type="ECO:0000313" key="8">
    <source>
        <dbReference type="EMBL" id="CDI54086.1"/>
    </source>
</evidence>
<keyword evidence="5" id="KW-0539">Nucleus</keyword>
<accession>A0A077R4T0</accession>
<feature type="compositionally biased region" description="Low complexity" evidence="6">
    <location>
        <begin position="518"/>
        <end position="531"/>
    </location>
</feature>
<evidence type="ECO:0000256" key="1">
    <source>
        <dbReference type="ARBA" id="ARBA00004123"/>
    </source>
</evidence>
<evidence type="ECO:0000256" key="3">
    <source>
        <dbReference type="ARBA" id="ARBA00023015"/>
    </source>
</evidence>
<evidence type="ECO:0000256" key="6">
    <source>
        <dbReference type="SAM" id="MobiDB-lite"/>
    </source>
</evidence>
<keyword evidence="4" id="KW-0804">Transcription</keyword>
<feature type="compositionally biased region" description="Polar residues" evidence="6">
    <location>
        <begin position="14"/>
        <end position="29"/>
    </location>
</feature>
<dbReference type="GO" id="GO:0030435">
    <property type="term" value="P:sporulation resulting in formation of a cellular spore"/>
    <property type="evidence" value="ECO:0007669"/>
    <property type="project" value="UniProtKB-KW"/>
</dbReference>
<name>A0A077R4T0_9BASI</name>
<dbReference type="GO" id="GO:0005634">
    <property type="term" value="C:nucleus"/>
    <property type="evidence" value="ECO:0007669"/>
    <property type="project" value="UniProtKB-SubCell"/>
</dbReference>
<proteinExistence type="predicted"/>
<feature type="region of interest" description="Disordered" evidence="6">
    <location>
        <begin position="604"/>
        <end position="651"/>
    </location>
</feature>